<dbReference type="EMBL" id="QXFU01000132">
    <property type="protein sequence ID" value="KAE9043023.1"/>
    <property type="molecule type" value="Genomic_DNA"/>
</dbReference>
<comment type="caution">
    <text evidence="2">The sequence shown here is derived from an EMBL/GenBank/DDBJ whole genome shotgun (WGS) entry which is preliminary data.</text>
</comment>
<keyword evidence="4" id="KW-1185">Reference proteome</keyword>
<protein>
    <submittedName>
        <fullName evidence="2">Uncharacterized protein</fullName>
    </submittedName>
</protein>
<evidence type="ECO:0000313" key="5">
    <source>
        <dbReference type="Proteomes" id="UP000435112"/>
    </source>
</evidence>
<gene>
    <name evidence="2" type="ORF">PR002_g3573</name>
    <name evidence="3" type="ORF">PR003_g3587</name>
</gene>
<name>A0A6A3NI97_9STRA</name>
<accession>A0A6A3NI97</accession>
<evidence type="ECO:0000256" key="1">
    <source>
        <dbReference type="SAM" id="MobiDB-lite"/>
    </source>
</evidence>
<dbReference type="EMBL" id="QXFT01000127">
    <property type="protein sequence ID" value="KAE9353985.1"/>
    <property type="molecule type" value="Genomic_DNA"/>
</dbReference>
<organism evidence="2 5">
    <name type="scientific">Phytophthora rubi</name>
    <dbReference type="NCBI Taxonomy" id="129364"/>
    <lineage>
        <taxon>Eukaryota</taxon>
        <taxon>Sar</taxon>
        <taxon>Stramenopiles</taxon>
        <taxon>Oomycota</taxon>
        <taxon>Peronosporomycetes</taxon>
        <taxon>Peronosporales</taxon>
        <taxon>Peronosporaceae</taxon>
        <taxon>Phytophthora</taxon>
    </lineage>
</organism>
<evidence type="ECO:0000313" key="4">
    <source>
        <dbReference type="Proteomes" id="UP000434957"/>
    </source>
</evidence>
<evidence type="ECO:0000313" key="2">
    <source>
        <dbReference type="EMBL" id="KAE9043023.1"/>
    </source>
</evidence>
<sequence length="67" mass="7433">MKKIDGCDGNNNNHKKKKDTKKMPTPPGLVSDGEGAARLLQRMETKKPGVCDILVLSLPVKYRKLVQ</sequence>
<reference evidence="2 5" key="1">
    <citation type="submission" date="2018-09" db="EMBL/GenBank/DDBJ databases">
        <title>Genomic investigation of the strawberry pathogen Phytophthora fragariae indicates pathogenicity is determined by transcriptional variation in three key races.</title>
        <authorList>
            <person name="Adams T.M."/>
            <person name="Armitage A.D."/>
            <person name="Sobczyk M.K."/>
            <person name="Bates H.J."/>
            <person name="Dunwell J.M."/>
            <person name="Nellist C.F."/>
            <person name="Harrison R.J."/>
        </authorList>
    </citation>
    <scope>NUCLEOTIDE SEQUENCE [LARGE SCALE GENOMIC DNA]</scope>
    <source>
        <strain evidence="2 5">SCRP324</strain>
        <strain evidence="3 4">SCRP333</strain>
    </source>
</reference>
<dbReference type="AlphaFoldDB" id="A0A6A3NI97"/>
<feature type="region of interest" description="Disordered" evidence="1">
    <location>
        <begin position="1"/>
        <end position="33"/>
    </location>
</feature>
<proteinExistence type="predicted"/>
<evidence type="ECO:0000313" key="3">
    <source>
        <dbReference type="EMBL" id="KAE9353985.1"/>
    </source>
</evidence>
<dbReference type="Proteomes" id="UP000435112">
    <property type="component" value="Unassembled WGS sequence"/>
</dbReference>
<dbReference type="Proteomes" id="UP000434957">
    <property type="component" value="Unassembled WGS sequence"/>
</dbReference>